<dbReference type="PANTHER" id="PTHR47784">
    <property type="entry name" value="STEROL UPTAKE CONTROL PROTEIN 2"/>
    <property type="match status" value="1"/>
</dbReference>
<protein>
    <submittedName>
        <fullName evidence="1">Uncharacterized protein</fullName>
    </submittedName>
</protein>
<organism evidence="1 2">
    <name type="scientific">Bionectria ochroleuca</name>
    <name type="common">Gliocladium roseum</name>
    <dbReference type="NCBI Taxonomy" id="29856"/>
    <lineage>
        <taxon>Eukaryota</taxon>
        <taxon>Fungi</taxon>
        <taxon>Dikarya</taxon>
        <taxon>Ascomycota</taxon>
        <taxon>Pezizomycotina</taxon>
        <taxon>Sordariomycetes</taxon>
        <taxon>Hypocreomycetidae</taxon>
        <taxon>Hypocreales</taxon>
        <taxon>Bionectriaceae</taxon>
        <taxon>Clonostachys</taxon>
    </lineage>
</organism>
<dbReference type="Proteomes" id="UP000766486">
    <property type="component" value="Unassembled WGS sequence"/>
</dbReference>
<accession>A0ABY6ULL2</accession>
<gene>
    <name evidence="1" type="ORF">CLO192961_LOCUS299309</name>
</gene>
<keyword evidence="2" id="KW-1185">Reference proteome</keyword>
<evidence type="ECO:0000313" key="1">
    <source>
        <dbReference type="EMBL" id="VUC31065.1"/>
    </source>
</evidence>
<comment type="caution">
    <text evidence="1">The sequence shown here is derived from an EMBL/GenBank/DDBJ whole genome shotgun (WGS) entry which is preliminary data.</text>
</comment>
<proteinExistence type="predicted"/>
<dbReference type="PANTHER" id="PTHR47784:SF5">
    <property type="entry name" value="STEROL UPTAKE CONTROL PROTEIN 2"/>
    <property type="match status" value="1"/>
</dbReference>
<dbReference type="InterPro" id="IPR053157">
    <property type="entry name" value="Sterol_Uptake_Regulator"/>
</dbReference>
<dbReference type="EMBL" id="CABFNS010000829">
    <property type="protein sequence ID" value="VUC31065.1"/>
    <property type="molecule type" value="Genomic_DNA"/>
</dbReference>
<sequence length="262" mass="29993">MLGYQTERKPYLKEILACVASLQNEHHGLLALQKTDSNIYAHQKQLVASGNFRDSVQNITDENWIAILAFSVSILVCHFDRSGRSYVELEQDPVMESIFLLRNSANLGRQLHPWLLHSGLISRVQQGLASNVPARDELAETAIADLRNINKRSSIDDTMTDGICSDSIDKLESWLHLTAGQPRTWLHFIWWPGELSDEYIQLLSDKNPKAVIIFLHWCAIMAKAPKRWFVEGWAQRIAECALHDLDQHWSGEVSWARRQLQL</sequence>
<reference evidence="1 2" key="1">
    <citation type="submission" date="2019-06" db="EMBL/GenBank/DDBJ databases">
        <authorList>
            <person name="Broberg M."/>
        </authorList>
    </citation>
    <scope>NUCLEOTIDE SEQUENCE [LARGE SCALE GENOMIC DNA]</scope>
</reference>
<evidence type="ECO:0000313" key="2">
    <source>
        <dbReference type="Proteomes" id="UP000766486"/>
    </source>
</evidence>
<name>A0ABY6ULL2_BIOOC</name>